<proteinExistence type="predicted"/>
<gene>
    <name evidence="2" type="ORF">ACFQ0P_15935</name>
</gene>
<name>A0ABW3ANP2_9MICO</name>
<feature type="transmembrane region" description="Helical" evidence="1">
    <location>
        <begin position="64"/>
        <end position="83"/>
    </location>
</feature>
<keyword evidence="3" id="KW-1185">Reference proteome</keyword>
<keyword evidence="1" id="KW-1133">Transmembrane helix</keyword>
<organism evidence="2 3">
    <name type="scientific">Microbacterium insulae</name>
    <dbReference type="NCBI Taxonomy" id="483014"/>
    <lineage>
        <taxon>Bacteria</taxon>
        <taxon>Bacillati</taxon>
        <taxon>Actinomycetota</taxon>
        <taxon>Actinomycetes</taxon>
        <taxon>Micrococcales</taxon>
        <taxon>Microbacteriaceae</taxon>
        <taxon>Microbacterium</taxon>
    </lineage>
</organism>
<feature type="transmembrane region" description="Helical" evidence="1">
    <location>
        <begin position="89"/>
        <end position="108"/>
    </location>
</feature>
<reference evidence="3" key="1">
    <citation type="journal article" date="2019" name="Int. J. Syst. Evol. Microbiol.">
        <title>The Global Catalogue of Microorganisms (GCM) 10K type strain sequencing project: providing services to taxonomists for standard genome sequencing and annotation.</title>
        <authorList>
            <consortium name="The Broad Institute Genomics Platform"/>
            <consortium name="The Broad Institute Genome Sequencing Center for Infectious Disease"/>
            <person name="Wu L."/>
            <person name="Ma J."/>
        </authorList>
    </citation>
    <scope>NUCLEOTIDE SEQUENCE [LARGE SCALE GENOMIC DNA]</scope>
    <source>
        <strain evidence="3">CCUG 54523</strain>
    </source>
</reference>
<evidence type="ECO:0000313" key="3">
    <source>
        <dbReference type="Proteomes" id="UP001597055"/>
    </source>
</evidence>
<comment type="caution">
    <text evidence="2">The sequence shown here is derived from an EMBL/GenBank/DDBJ whole genome shotgun (WGS) entry which is preliminary data.</text>
</comment>
<dbReference type="RefSeq" id="WP_204979609.1">
    <property type="nucleotide sequence ID" value="NZ_JBHTII010000002.1"/>
</dbReference>
<evidence type="ECO:0000256" key="1">
    <source>
        <dbReference type="SAM" id="Phobius"/>
    </source>
</evidence>
<dbReference type="Pfam" id="PF20619">
    <property type="entry name" value="DUF6804"/>
    <property type="match status" value="1"/>
</dbReference>
<evidence type="ECO:0000313" key="2">
    <source>
        <dbReference type="EMBL" id="MFD0791884.1"/>
    </source>
</evidence>
<accession>A0ABW3ANP2</accession>
<keyword evidence="1" id="KW-0472">Membrane</keyword>
<dbReference type="Proteomes" id="UP001597055">
    <property type="component" value="Unassembled WGS sequence"/>
</dbReference>
<sequence>MTGSIRTPSRYQRNALAPSLLAAATLFLAPVLLDGEWFTVVLFLVAILAVIVGWFAIQARQWWWAPVFAAIAVLWNPVFPFAFAGPVWIAAQPAAAIVFLVAGALIKIERT</sequence>
<feature type="transmembrane region" description="Helical" evidence="1">
    <location>
        <begin position="39"/>
        <end position="57"/>
    </location>
</feature>
<protein>
    <submittedName>
        <fullName evidence="2">DUF6804 family protein</fullName>
    </submittedName>
</protein>
<dbReference type="InterPro" id="IPR046548">
    <property type="entry name" value="DUF6804"/>
</dbReference>
<keyword evidence="1" id="KW-0812">Transmembrane</keyword>
<feature type="transmembrane region" description="Helical" evidence="1">
    <location>
        <begin position="15"/>
        <end position="33"/>
    </location>
</feature>
<dbReference type="EMBL" id="JBHTII010000002">
    <property type="protein sequence ID" value="MFD0791884.1"/>
    <property type="molecule type" value="Genomic_DNA"/>
</dbReference>